<keyword evidence="2" id="KW-1185">Reference proteome</keyword>
<evidence type="ECO:0000313" key="2">
    <source>
        <dbReference type="Proteomes" id="UP000821845"/>
    </source>
</evidence>
<dbReference type="Proteomes" id="UP000821845">
    <property type="component" value="Chromosome 1"/>
</dbReference>
<gene>
    <name evidence="1" type="ORF">HPB50_012863</name>
</gene>
<comment type="caution">
    <text evidence="1">The sequence shown here is derived from an EMBL/GenBank/DDBJ whole genome shotgun (WGS) entry which is preliminary data.</text>
</comment>
<evidence type="ECO:0000313" key="1">
    <source>
        <dbReference type="EMBL" id="KAH6946334.1"/>
    </source>
</evidence>
<protein>
    <submittedName>
        <fullName evidence="1">Uncharacterized protein</fullName>
    </submittedName>
</protein>
<dbReference type="EMBL" id="CM023481">
    <property type="protein sequence ID" value="KAH6946334.1"/>
    <property type="molecule type" value="Genomic_DNA"/>
</dbReference>
<proteinExistence type="predicted"/>
<reference evidence="1" key="1">
    <citation type="submission" date="2020-05" db="EMBL/GenBank/DDBJ databases">
        <title>Large-scale comparative analyses of tick genomes elucidate their genetic diversity and vector capacities.</title>
        <authorList>
            <person name="Jia N."/>
            <person name="Wang J."/>
            <person name="Shi W."/>
            <person name="Du L."/>
            <person name="Sun Y."/>
            <person name="Zhan W."/>
            <person name="Jiang J."/>
            <person name="Wang Q."/>
            <person name="Zhang B."/>
            <person name="Ji P."/>
            <person name="Sakyi L.B."/>
            <person name="Cui X."/>
            <person name="Yuan T."/>
            <person name="Jiang B."/>
            <person name="Yang W."/>
            <person name="Lam T.T.-Y."/>
            <person name="Chang Q."/>
            <person name="Ding S."/>
            <person name="Wang X."/>
            <person name="Zhu J."/>
            <person name="Ruan X."/>
            <person name="Zhao L."/>
            <person name="Wei J."/>
            <person name="Que T."/>
            <person name="Du C."/>
            <person name="Cheng J."/>
            <person name="Dai P."/>
            <person name="Han X."/>
            <person name="Huang E."/>
            <person name="Gao Y."/>
            <person name="Liu J."/>
            <person name="Shao H."/>
            <person name="Ye R."/>
            <person name="Li L."/>
            <person name="Wei W."/>
            <person name="Wang X."/>
            <person name="Wang C."/>
            <person name="Yang T."/>
            <person name="Huo Q."/>
            <person name="Li W."/>
            <person name="Guo W."/>
            <person name="Chen H."/>
            <person name="Zhou L."/>
            <person name="Ni X."/>
            <person name="Tian J."/>
            <person name="Zhou Y."/>
            <person name="Sheng Y."/>
            <person name="Liu T."/>
            <person name="Pan Y."/>
            <person name="Xia L."/>
            <person name="Li J."/>
            <person name="Zhao F."/>
            <person name="Cao W."/>
        </authorList>
    </citation>
    <scope>NUCLEOTIDE SEQUENCE</scope>
    <source>
        <strain evidence="1">Hyas-2018</strain>
    </source>
</reference>
<organism evidence="1 2">
    <name type="scientific">Hyalomma asiaticum</name>
    <name type="common">Tick</name>
    <dbReference type="NCBI Taxonomy" id="266040"/>
    <lineage>
        <taxon>Eukaryota</taxon>
        <taxon>Metazoa</taxon>
        <taxon>Ecdysozoa</taxon>
        <taxon>Arthropoda</taxon>
        <taxon>Chelicerata</taxon>
        <taxon>Arachnida</taxon>
        <taxon>Acari</taxon>
        <taxon>Parasitiformes</taxon>
        <taxon>Ixodida</taxon>
        <taxon>Ixodoidea</taxon>
        <taxon>Ixodidae</taxon>
        <taxon>Hyalomminae</taxon>
        <taxon>Hyalomma</taxon>
    </lineage>
</organism>
<sequence length="172" mass="18110">MSAKYCGGDSAELATIHAYRHVRYGAAGNGAFSALWLPQSGDDSAPFHGVRFAAGPAAPDPAPGLFVFFGQLAASTCRNTIRTRSGAIAGAGKGTGLVYSRVLGRLLGHLLHDFSPPFSLCSSLTGRAWEFSSTVARAALVKQATPLGRRERTMRHCTASPAGQFRVSEDRA</sequence>
<name>A0ACB7TJK6_HYAAI</name>
<accession>A0ACB7TJK6</accession>